<dbReference type="EMBL" id="VUNB01000001">
    <property type="protein sequence ID" value="MST68148.1"/>
    <property type="molecule type" value="Genomic_DNA"/>
</dbReference>
<dbReference type="SUPFAM" id="SSF48498">
    <property type="entry name" value="Tetracyclin repressor-like, C-terminal domain"/>
    <property type="match status" value="1"/>
</dbReference>
<name>A0A6A8M6F3_9FIRM</name>
<dbReference type="Gene3D" id="1.10.357.10">
    <property type="entry name" value="Tetracycline Repressor, domain 2"/>
    <property type="match status" value="1"/>
</dbReference>
<dbReference type="InterPro" id="IPR036271">
    <property type="entry name" value="Tet_transcr_reg_TetR-rel_C_sf"/>
</dbReference>
<dbReference type="AlphaFoldDB" id="A0A6A8M6F3"/>
<organism evidence="1">
    <name type="scientific">Baileyella intestinalis</name>
    <dbReference type="NCBI Taxonomy" id="2606709"/>
    <lineage>
        <taxon>Bacteria</taxon>
        <taxon>Bacillati</taxon>
        <taxon>Bacillota</taxon>
        <taxon>Clostridia</taxon>
        <taxon>Peptostreptococcales</taxon>
        <taxon>Anaerovoracaceae</taxon>
        <taxon>Baileyella</taxon>
    </lineage>
</organism>
<proteinExistence type="predicted"/>
<gene>
    <name evidence="1" type="ORF">FYJ66_00785</name>
</gene>
<evidence type="ECO:0000313" key="1">
    <source>
        <dbReference type="EMBL" id="MST68148.1"/>
    </source>
</evidence>
<dbReference type="RefSeq" id="WP_154571622.1">
    <property type="nucleotide sequence ID" value="NZ_VUNB01000001.1"/>
</dbReference>
<sequence>MNARADSGLYDTGRKMSRILVKVIQRGQEKGALSKDINPSEIADSLIGLYFVSQFLWPDTVPEGDELEKEVCRRVENLLKGYTL</sequence>
<protein>
    <submittedName>
        <fullName evidence="1">Uncharacterized protein</fullName>
    </submittedName>
</protein>
<accession>A0A6A8M6F3</accession>
<reference evidence="1" key="1">
    <citation type="submission" date="2019-09" db="EMBL/GenBank/DDBJ databases">
        <title>In-depth cultivation of the pig gut microbiome towards novel bacterial diversity and tailored functional studies.</title>
        <authorList>
            <person name="Wylensek D."/>
            <person name="Hitch T.C.A."/>
            <person name="Clavel T."/>
        </authorList>
    </citation>
    <scope>NUCLEOTIDE SEQUENCE</scope>
    <source>
        <strain evidence="1">RF-744-FAT-WT-3</strain>
    </source>
</reference>
<comment type="caution">
    <text evidence="1">The sequence shown here is derived from an EMBL/GenBank/DDBJ whole genome shotgun (WGS) entry which is preliminary data.</text>
</comment>